<gene>
    <name evidence="6" type="ORF">ALC62_08464</name>
</gene>
<keyword evidence="7" id="KW-1185">Reference proteome</keyword>
<reference evidence="6 7" key="1">
    <citation type="submission" date="2016-03" db="EMBL/GenBank/DDBJ databases">
        <title>Cyphomyrmex costatus WGS genome.</title>
        <authorList>
            <person name="Nygaard S."/>
            <person name="Hu H."/>
            <person name="Boomsma J."/>
            <person name="Zhang G."/>
        </authorList>
    </citation>
    <scope>NUCLEOTIDE SEQUENCE [LARGE SCALE GENOMIC DNA]</scope>
    <source>
        <strain evidence="6">MS0001</strain>
        <tissue evidence="6">Whole body</tissue>
    </source>
</reference>
<dbReference type="EMBL" id="KQ977649">
    <property type="protein sequence ID" value="KYN00781.1"/>
    <property type="molecule type" value="Genomic_DNA"/>
</dbReference>
<keyword evidence="4" id="KW-0456">Lyase</keyword>
<dbReference type="GO" id="GO:0006520">
    <property type="term" value="P:amino acid metabolic process"/>
    <property type="evidence" value="ECO:0007669"/>
    <property type="project" value="InterPro"/>
</dbReference>
<protein>
    <submittedName>
        <fullName evidence="6">Aromatic-L-amino-acid decarboxylase</fullName>
    </submittedName>
</protein>
<dbReference type="InterPro" id="IPR002129">
    <property type="entry name" value="PyrdxlP-dep_de-COase"/>
</dbReference>
<evidence type="ECO:0000256" key="4">
    <source>
        <dbReference type="ARBA" id="ARBA00023239"/>
    </source>
</evidence>
<dbReference type="GO" id="GO:0019752">
    <property type="term" value="P:carboxylic acid metabolic process"/>
    <property type="evidence" value="ECO:0007669"/>
    <property type="project" value="InterPro"/>
</dbReference>
<dbReference type="InterPro" id="IPR010977">
    <property type="entry name" value="Aromatic_deC"/>
</dbReference>
<dbReference type="GO" id="GO:0006584">
    <property type="term" value="P:catecholamine metabolic process"/>
    <property type="evidence" value="ECO:0007669"/>
    <property type="project" value="TreeGrafter"/>
</dbReference>
<organism evidence="6 7">
    <name type="scientific">Cyphomyrmex costatus</name>
    <dbReference type="NCBI Taxonomy" id="456900"/>
    <lineage>
        <taxon>Eukaryota</taxon>
        <taxon>Metazoa</taxon>
        <taxon>Ecdysozoa</taxon>
        <taxon>Arthropoda</taxon>
        <taxon>Hexapoda</taxon>
        <taxon>Insecta</taxon>
        <taxon>Pterygota</taxon>
        <taxon>Neoptera</taxon>
        <taxon>Endopterygota</taxon>
        <taxon>Hymenoptera</taxon>
        <taxon>Apocrita</taxon>
        <taxon>Aculeata</taxon>
        <taxon>Formicoidea</taxon>
        <taxon>Formicidae</taxon>
        <taxon>Myrmicinae</taxon>
        <taxon>Cyphomyrmex</taxon>
    </lineage>
</organism>
<dbReference type="InterPro" id="IPR021115">
    <property type="entry name" value="Pyridoxal-P_BS"/>
</dbReference>
<dbReference type="SUPFAM" id="SSF53383">
    <property type="entry name" value="PLP-dependent transferases"/>
    <property type="match status" value="2"/>
</dbReference>
<dbReference type="CDD" id="cd06450">
    <property type="entry name" value="DOPA_deC_like"/>
    <property type="match status" value="1"/>
</dbReference>
<dbReference type="AlphaFoldDB" id="A0A195CJ63"/>
<dbReference type="PANTHER" id="PTHR11999">
    <property type="entry name" value="GROUP II PYRIDOXAL-5-PHOSPHATE DECARBOXYLASE"/>
    <property type="match status" value="1"/>
</dbReference>
<evidence type="ECO:0000256" key="5">
    <source>
        <dbReference type="PIRSR" id="PIRSR602129-50"/>
    </source>
</evidence>
<dbReference type="Gene3D" id="1.20.1340.10">
    <property type="entry name" value="dopa decarboxylase, N-terminal domain"/>
    <property type="match status" value="1"/>
</dbReference>
<comment type="similarity">
    <text evidence="2">Belongs to the group II decarboxylase family.</text>
</comment>
<dbReference type="InterPro" id="IPR015422">
    <property type="entry name" value="PyrdxlP-dep_Trfase_small"/>
</dbReference>
<evidence type="ECO:0000313" key="6">
    <source>
        <dbReference type="EMBL" id="KYN00781.1"/>
    </source>
</evidence>
<feature type="modified residue" description="N6-(pyridoxal phosphate)lysine" evidence="5">
    <location>
        <position position="427"/>
    </location>
</feature>
<dbReference type="GO" id="GO:0005737">
    <property type="term" value="C:cytoplasm"/>
    <property type="evidence" value="ECO:0007669"/>
    <property type="project" value="TreeGrafter"/>
</dbReference>
<dbReference type="Proteomes" id="UP000078542">
    <property type="component" value="Unassembled WGS sequence"/>
</dbReference>
<dbReference type="Gene3D" id="3.40.640.10">
    <property type="entry name" value="Type I PLP-dependent aspartate aminotransferase-like (Major domain)"/>
    <property type="match status" value="3"/>
</dbReference>
<dbReference type="PROSITE" id="PS00392">
    <property type="entry name" value="DDC_GAD_HDC_YDC"/>
    <property type="match status" value="1"/>
</dbReference>
<dbReference type="Gene3D" id="3.90.1150.10">
    <property type="entry name" value="Aspartate Aminotransferase, domain 1"/>
    <property type="match status" value="1"/>
</dbReference>
<evidence type="ECO:0000256" key="2">
    <source>
        <dbReference type="ARBA" id="ARBA00009533"/>
    </source>
</evidence>
<accession>A0A195CJ63</accession>
<proteinExistence type="inferred from homology"/>
<keyword evidence="3 5" id="KW-0663">Pyridoxal phosphate</keyword>
<dbReference type="STRING" id="456900.A0A195CJ63"/>
<dbReference type="GO" id="GO:0030170">
    <property type="term" value="F:pyridoxal phosphate binding"/>
    <property type="evidence" value="ECO:0007669"/>
    <property type="project" value="InterPro"/>
</dbReference>
<evidence type="ECO:0000256" key="1">
    <source>
        <dbReference type="ARBA" id="ARBA00001933"/>
    </source>
</evidence>
<evidence type="ECO:0000256" key="3">
    <source>
        <dbReference type="ARBA" id="ARBA00022898"/>
    </source>
</evidence>
<evidence type="ECO:0000313" key="7">
    <source>
        <dbReference type="Proteomes" id="UP000078542"/>
    </source>
</evidence>
<dbReference type="PANTHER" id="PTHR11999:SF60">
    <property type="entry name" value="3,4-DIHYDROXYPHENYLACETALDEHYDE SYNTHASE"/>
    <property type="match status" value="1"/>
</dbReference>
<comment type="cofactor">
    <cofactor evidence="1 5">
        <name>pyridoxal 5'-phosphate</name>
        <dbReference type="ChEBI" id="CHEBI:597326"/>
    </cofactor>
</comment>
<dbReference type="SMR" id="A0A195CJ63"/>
<dbReference type="InterPro" id="IPR015421">
    <property type="entry name" value="PyrdxlP-dep_Trfase_major"/>
</dbReference>
<dbReference type="PRINTS" id="PR00800">
    <property type="entry name" value="YHDCRBOXLASE"/>
</dbReference>
<sequence>MDSAEFVEFAKATIDYVANYTDTVRSRNVLPDVEPGYLSKLLPKEAPQKSEKWQEVLKDVERCIMPGVTHWNSPHFHAYFPTGNSYPSLVADIVSSAIGCIGFSWIASPACTELEVITCNWLGQMLGLPSEFLNCSNGTGGGVIQGSASECTFICLLAAKERTVRRMKQLHPETDEDHIRSKLVSYTSSAAFICPEFRYLMTGIQYVDSFNINAHKWLLTNFDASVMCWIASPACTELEVITCNWLGQMLGLPSEFLNCSNGTGGGVIQGSASECTFICLLAAKERTVRRMKQLHPETDEDHIRSKLVSYTSNQSNSSVEKAGILGSLPMRLLPVDDKCSLRGETLKKAIQEDLEKGLIPCYVVATLGTTSTCAFDNIDEIGLICKEYDMWLHVDAAYAGAAFICPEFRYLMTGIQYVDSFNINAHKWLLTNFDASVMWVKDSRRLVETFSVNRIYLSHDKEGLVPDYRNWQIPLGRRFRSLKLWFVMRIYGVQGLQEHIRYSIKLAHLFETYVRSDDRFEIVTEVIMGLVCFRIKGDNSLTKELLERLQATKKVYLIAGTHHHKLVARFVVCSRTCREEDIAISWNEIRSQATEILETKLNKESIKNGVKLKDDIATRIVSLNLESKKSMQKIS</sequence>
<dbReference type="FunFam" id="1.20.1340.10:FF:000001">
    <property type="entry name" value="Histidine decarboxylase"/>
    <property type="match status" value="1"/>
</dbReference>
<dbReference type="GO" id="GO:0004058">
    <property type="term" value="F:aromatic-L-amino-acid decarboxylase activity"/>
    <property type="evidence" value="ECO:0007669"/>
    <property type="project" value="TreeGrafter"/>
</dbReference>
<name>A0A195CJ63_9HYME</name>
<dbReference type="FunFam" id="3.40.640.10:FF:000025">
    <property type="entry name" value="Histidine decarboxylase"/>
    <property type="match status" value="1"/>
</dbReference>
<dbReference type="InterPro" id="IPR015424">
    <property type="entry name" value="PyrdxlP-dep_Trfase"/>
</dbReference>
<dbReference type="Pfam" id="PF00282">
    <property type="entry name" value="Pyridoxal_deC"/>
    <property type="match status" value="2"/>
</dbReference>